<dbReference type="PRINTS" id="PR00095">
    <property type="entry name" value="ANTSNTHASEI"/>
</dbReference>
<sequence length="443" mass="50946">MFNAKLNYIVDAFSAFNEIKKGYSMLLDSRFKVRDNGDYSIIVFNPKATIKYINGKVIVEDKGKIYERVENFLSVLDEYLEKYKKTECETIFNGGFVGYFSYDFGMELMNVELNNIKKSKIPDAFFGYYDEYVVIDHREGCMHVCAENEEIIDILEYLKDKEYIPNKVDEMQLNTNFTKEDYKEGVEKVREYIRQGEVYQVNISQQFYSSGIVNPYDAYAILRNKNYGPYNAFLEVDGGYILSTSPEQFIRKRGNFITTRPIKGTTKKSNNKEENERLKTLLLKSEKIKSELLMIIDLERNDLSKICIPGTVNVVDLFEVEEYATVNHLVSTIQGKLLENIKFSDIIKAMFPGGSITGAPKLRSMQVIEEIENMARGIYTGSIGYISNNGNFDFNIAIRTVVIDDDGIRYNVGGGIVWDSDPEDEYEETLHKGRALYNTFTGK</sequence>
<dbReference type="RefSeq" id="WP_057975957.1">
    <property type="nucleotide sequence ID" value="NZ_LKHP01000001.1"/>
</dbReference>
<dbReference type="AlphaFoldDB" id="A0A0R3JXW8"/>
<dbReference type="OrthoDB" id="9803598at2"/>
<dbReference type="InterPro" id="IPR019999">
    <property type="entry name" value="Anth_synth_I-like"/>
</dbReference>
<evidence type="ECO:0000259" key="4">
    <source>
        <dbReference type="Pfam" id="PF04715"/>
    </source>
</evidence>
<dbReference type="GO" id="GO:0046820">
    <property type="term" value="F:4-amino-4-deoxychorismate synthase activity"/>
    <property type="evidence" value="ECO:0007669"/>
    <property type="project" value="UniProtKB-EC"/>
</dbReference>
<evidence type="ECO:0000313" key="6">
    <source>
        <dbReference type="Proteomes" id="UP000052015"/>
    </source>
</evidence>
<dbReference type="Gene3D" id="3.60.120.10">
    <property type="entry name" value="Anthranilate synthase"/>
    <property type="match status" value="1"/>
</dbReference>
<dbReference type="Pfam" id="PF04715">
    <property type="entry name" value="Anth_synt_I_N"/>
    <property type="match status" value="1"/>
</dbReference>
<dbReference type="SUPFAM" id="SSF56322">
    <property type="entry name" value="ADC synthase"/>
    <property type="match status" value="1"/>
</dbReference>
<dbReference type="PANTHER" id="PTHR11236:SF50">
    <property type="entry name" value="AMINODEOXYCHORISMATE SYNTHASE COMPONENT 1"/>
    <property type="match status" value="1"/>
</dbReference>
<dbReference type="InterPro" id="IPR006805">
    <property type="entry name" value="Anth_synth_I_N"/>
</dbReference>
<dbReference type="EMBL" id="LKHP01000001">
    <property type="protein sequence ID" value="KRQ87914.1"/>
    <property type="molecule type" value="Genomic_DNA"/>
</dbReference>
<organism evidence="5 6">
    <name type="scientific">Caloramator mitchellensis</name>
    <dbReference type="NCBI Taxonomy" id="908809"/>
    <lineage>
        <taxon>Bacteria</taxon>
        <taxon>Bacillati</taxon>
        <taxon>Bacillota</taxon>
        <taxon>Clostridia</taxon>
        <taxon>Eubacteriales</taxon>
        <taxon>Clostridiaceae</taxon>
        <taxon>Caloramator</taxon>
    </lineage>
</organism>
<evidence type="ECO:0000256" key="2">
    <source>
        <dbReference type="ARBA" id="ARBA00022679"/>
    </source>
</evidence>
<dbReference type="PANTHER" id="PTHR11236">
    <property type="entry name" value="AMINOBENZOATE/ANTHRANILATE SYNTHASE"/>
    <property type="match status" value="1"/>
</dbReference>
<evidence type="ECO:0000256" key="1">
    <source>
        <dbReference type="ARBA" id="ARBA00013139"/>
    </source>
</evidence>
<accession>A0A0R3JXW8</accession>
<dbReference type="InterPro" id="IPR015890">
    <property type="entry name" value="Chorismate_C"/>
</dbReference>
<dbReference type="PATRIC" id="fig|908809.3.peg.80"/>
<feature type="domain" description="Anthranilate synthase component I N-terminal" evidence="4">
    <location>
        <begin position="11"/>
        <end position="140"/>
    </location>
</feature>
<gene>
    <name evidence="5" type="primary">pabB</name>
    <name evidence="5" type="ORF">ABG79_00079</name>
</gene>
<dbReference type="GO" id="GO:0000162">
    <property type="term" value="P:L-tryptophan biosynthetic process"/>
    <property type="evidence" value="ECO:0007669"/>
    <property type="project" value="TreeGrafter"/>
</dbReference>
<feature type="domain" description="Chorismate-utilising enzyme C-terminal" evidence="3">
    <location>
        <begin position="179"/>
        <end position="432"/>
    </location>
</feature>
<protein>
    <recommendedName>
        <fullName evidence="1">aminodeoxychorismate synthase</fullName>
        <ecNumber evidence="1">2.6.1.85</ecNumber>
    </recommendedName>
</protein>
<proteinExistence type="predicted"/>
<dbReference type="GO" id="GO:0009396">
    <property type="term" value="P:folic acid-containing compound biosynthetic process"/>
    <property type="evidence" value="ECO:0007669"/>
    <property type="project" value="InterPro"/>
</dbReference>
<dbReference type="EC" id="2.6.1.85" evidence="1"/>
<keyword evidence="6" id="KW-1185">Reference proteome</keyword>
<comment type="caution">
    <text evidence="5">The sequence shown here is derived from an EMBL/GenBank/DDBJ whole genome shotgun (WGS) entry which is preliminary data.</text>
</comment>
<evidence type="ECO:0000259" key="3">
    <source>
        <dbReference type="Pfam" id="PF00425"/>
    </source>
</evidence>
<dbReference type="Pfam" id="PF00425">
    <property type="entry name" value="Chorismate_bind"/>
    <property type="match status" value="1"/>
</dbReference>
<dbReference type="InterPro" id="IPR005802">
    <property type="entry name" value="ADC_synth_comp_1"/>
</dbReference>
<keyword evidence="2 5" id="KW-0808">Transferase</keyword>
<name>A0A0R3JXW8_CALMK</name>
<dbReference type="STRING" id="908809.ABG79_00079"/>
<reference evidence="5 6" key="1">
    <citation type="submission" date="2015-09" db="EMBL/GenBank/DDBJ databases">
        <title>Draft genome sequence of a Caloramator mitchellensis, a moderate thermophile from the Great Artesian Basin of Australia.</title>
        <authorList>
            <person name="Patel B.K."/>
        </authorList>
    </citation>
    <scope>NUCLEOTIDE SEQUENCE [LARGE SCALE GENOMIC DNA]</scope>
    <source>
        <strain evidence="5 6">VF08</strain>
    </source>
</reference>
<evidence type="ECO:0000313" key="5">
    <source>
        <dbReference type="EMBL" id="KRQ87914.1"/>
    </source>
</evidence>
<dbReference type="Proteomes" id="UP000052015">
    <property type="component" value="Unassembled WGS sequence"/>
</dbReference>
<keyword evidence="5" id="KW-0032">Aminotransferase</keyword>
<dbReference type="NCBIfam" id="TIGR00553">
    <property type="entry name" value="pabB"/>
    <property type="match status" value="1"/>
</dbReference>
<dbReference type="InterPro" id="IPR005801">
    <property type="entry name" value="ADC_synthase"/>
</dbReference>